<evidence type="ECO:0000313" key="3">
    <source>
        <dbReference type="EMBL" id="AVP97327.1"/>
    </source>
</evidence>
<evidence type="ECO:0000259" key="2">
    <source>
        <dbReference type="Pfam" id="PF03703"/>
    </source>
</evidence>
<feature type="domain" description="YdbS-like PH" evidence="2">
    <location>
        <begin position="428"/>
        <end position="507"/>
    </location>
</feature>
<sequence>MPFGCATNCWIDRQAAMAPESSILLGEERRLHPMSWLFAMLTQLRPFLLPLLIFLFLGKGNSWELWAALGAVFAAAYAFVHSLFYRYRVDRDELVIREGLLDRTERHIPFARIQNVVQKQNVLHRLFGVTELTLESAGGQEPEARMRVLKLADARALELLLRRQGQAHAPVGDSAALSTEQTDTLLQLPTIEVIKLGLISNRGMLLIGSAAALWSQFGPGWSNNWIKTGAKWFGPWFNDAVHGKDLFWNTIVPAVLVLLALMAGMRLLSVILALLQFHGFQLTQHGERLSTEAGLLSRVRASARPKRIQLFLKRSTWLSRRFNREMLKVDIAGGGAVKAADEHARVKWLAPLARPEQVQQLLGEFAPGSQDTALNWQPLHPRAWIRRCRWPAIIRSMPALLATFVSWFGLVLWILPVWSIAEARGFARFSRYAITDRYFFWRSGWFEQQTVILPIDKIQVIRIQRSPFDRRAGMATLNIDTMGADSFGQPVLVPYLPEATARELAALLRARLLEHCAPVAAPAPAAIPSELASETGI</sequence>
<dbReference type="PIRSF" id="PIRSF026631">
    <property type="entry name" value="UCP026631"/>
    <property type="match status" value="1"/>
</dbReference>
<dbReference type="InterPro" id="IPR014529">
    <property type="entry name" value="UCP026631"/>
</dbReference>
<feature type="transmembrane region" description="Helical" evidence="1">
    <location>
        <begin position="63"/>
        <end position="84"/>
    </location>
</feature>
<proteinExistence type="predicted"/>
<dbReference type="OrthoDB" id="240564at2"/>
<protein>
    <recommendedName>
        <fullName evidence="2">YdbS-like PH domain-containing protein</fullName>
    </recommendedName>
</protein>
<keyword evidence="1" id="KW-0812">Transmembrane</keyword>
<feature type="domain" description="YdbS-like PH" evidence="2">
    <location>
        <begin position="84"/>
        <end position="158"/>
    </location>
</feature>
<keyword evidence="1" id="KW-0472">Membrane</keyword>
<name>A0A2P1PR52_9GAMM</name>
<feature type="transmembrane region" description="Helical" evidence="1">
    <location>
        <begin position="399"/>
        <end position="421"/>
    </location>
</feature>
<dbReference type="PANTHER" id="PTHR34473:SF2">
    <property type="entry name" value="UPF0699 TRANSMEMBRANE PROTEIN YDBT"/>
    <property type="match status" value="1"/>
</dbReference>
<dbReference type="PANTHER" id="PTHR34473">
    <property type="entry name" value="UPF0699 TRANSMEMBRANE PROTEIN YDBS"/>
    <property type="match status" value="1"/>
</dbReference>
<evidence type="ECO:0000313" key="4">
    <source>
        <dbReference type="Proteomes" id="UP000241074"/>
    </source>
</evidence>
<evidence type="ECO:0000256" key="1">
    <source>
        <dbReference type="SAM" id="Phobius"/>
    </source>
</evidence>
<accession>A0A2P1PR52</accession>
<gene>
    <name evidence="3" type="ORF">C7S18_09035</name>
</gene>
<organism evidence="3 4">
    <name type="scientific">Ahniella affigens</name>
    <dbReference type="NCBI Taxonomy" id="2021234"/>
    <lineage>
        <taxon>Bacteria</taxon>
        <taxon>Pseudomonadati</taxon>
        <taxon>Pseudomonadota</taxon>
        <taxon>Gammaproteobacteria</taxon>
        <taxon>Lysobacterales</taxon>
        <taxon>Rhodanobacteraceae</taxon>
        <taxon>Ahniella</taxon>
    </lineage>
</organism>
<dbReference type="AlphaFoldDB" id="A0A2P1PR52"/>
<reference evidence="3 4" key="1">
    <citation type="submission" date="2018-03" db="EMBL/GenBank/DDBJ databases">
        <title>Ahniella affigens gen. nov., sp. nov., a gammaproteobacterium isolated from sandy soil near a stream.</title>
        <authorList>
            <person name="Ko Y."/>
            <person name="Kim J.-H."/>
        </authorList>
    </citation>
    <scope>NUCLEOTIDE SEQUENCE [LARGE SCALE GENOMIC DNA]</scope>
    <source>
        <strain evidence="3 4">D13</strain>
    </source>
</reference>
<keyword evidence="4" id="KW-1185">Reference proteome</keyword>
<dbReference type="EMBL" id="CP027860">
    <property type="protein sequence ID" value="AVP97327.1"/>
    <property type="molecule type" value="Genomic_DNA"/>
</dbReference>
<reference evidence="3 4" key="2">
    <citation type="submission" date="2018-03" db="EMBL/GenBank/DDBJ databases">
        <authorList>
            <person name="Keele B.F."/>
        </authorList>
    </citation>
    <scope>NUCLEOTIDE SEQUENCE [LARGE SCALE GENOMIC DNA]</scope>
    <source>
        <strain evidence="3 4">D13</strain>
    </source>
</reference>
<feature type="transmembrane region" description="Helical" evidence="1">
    <location>
        <begin position="36"/>
        <end position="57"/>
    </location>
</feature>
<dbReference type="InterPro" id="IPR005182">
    <property type="entry name" value="YdbS-like_PH"/>
</dbReference>
<dbReference type="KEGG" id="xba:C7S18_09035"/>
<feature type="transmembrane region" description="Helical" evidence="1">
    <location>
        <begin position="246"/>
        <end position="275"/>
    </location>
</feature>
<dbReference type="Pfam" id="PF03703">
    <property type="entry name" value="bPH_2"/>
    <property type="match status" value="2"/>
</dbReference>
<keyword evidence="1" id="KW-1133">Transmembrane helix</keyword>
<dbReference type="Proteomes" id="UP000241074">
    <property type="component" value="Chromosome"/>
</dbReference>